<protein>
    <submittedName>
        <fullName evidence="1">Uncharacterized protein</fullName>
    </submittedName>
</protein>
<accession>A0A1K0J6J3</accession>
<reference evidence="1" key="1">
    <citation type="submission" date="2016-09" db="EMBL/GenBank/DDBJ databases">
        <authorList>
            <person name="Capua I."/>
            <person name="De Benedictis P."/>
            <person name="Joannis T."/>
            <person name="Lombin L.H."/>
            <person name="Cattoli G."/>
        </authorList>
    </citation>
    <scope>NUCLEOTIDE SEQUENCE</scope>
    <source>
        <strain evidence="1">B9</strain>
    </source>
</reference>
<gene>
    <name evidence="1" type="ORF">CNECB9_1950047</name>
</gene>
<name>A0A1K0J6J3_CUPNE</name>
<evidence type="ECO:0000313" key="1">
    <source>
        <dbReference type="EMBL" id="SCU74707.1"/>
    </source>
</evidence>
<organism evidence="1">
    <name type="scientific">Cupriavidus necator</name>
    <name type="common">Alcaligenes eutrophus</name>
    <name type="synonym">Ralstonia eutropha</name>
    <dbReference type="NCBI Taxonomy" id="106590"/>
    <lineage>
        <taxon>Bacteria</taxon>
        <taxon>Pseudomonadati</taxon>
        <taxon>Pseudomonadota</taxon>
        <taxon>Betaproteobacteria</taxon>
        <taxon>Burkholderiales</taxon>
        <taxon>Burkholderiaceae</taxon>
        <taxon>Cupriavidus</taxon>
    </lineage>
</organism>
<sequence>MPIAPREASTPMMAKTIKRNLHINDLFMHYLSSSLAAWARIRDTCPIASSRTVTL</sequence>
<dbReference type="AlphaFoldDB" id="A0A1K0J6J3"/>
<proteinExistence type="predicted"/>
<dbReference type="EMBL" id="FMSH01000107">
    <property type="protein sequence ID" value="SCU74707.1"/>
    <property type="molecule type" value="Genomic_DNA"/>
</dbReference>